<sequence length="2495" mass="265249">MAVGGSGGRRDAGLLRKKQVARDALCGLLCDDASLQKAAANTLARAAPTDSAALEVLLSLVRGEPPNLMPSFSVSKSIFLPHERWVDGAAALGAPEAELGANTLRDSLQSPEAWKRARVVSLRTLLSVYATEARHTEELLPHLVVGVKREAENQLLYCRATAVELAVAFAEAAPAGDGFEFAMLQLALVNEEVKLPVLYAVVARAVRETALLRQARNLLQRMLDTESVTPVFNVLGDVARSHALAPFALVHFCSVNLACLNNAVPHALRVMAWHTAESRGMRLLCFIALALRLADIRSVPARRAYTIFMQSKLQGPDKGGFEDDLADAVISRPNVMRVAIDAVVTTLFQINRDAQPIYELVVLVGSLLDLQLRATAEAATTYKNKLPVAVMDVGTLLKVRALALHLTHCGVALEKDHRLEPLLGSIVAAVCDESIEAYVMQFDISHPFTLEETHIWADIATLADDDLGLGLFNAVKARPAAVLRGHGSDGRGGSNARGAECARGCGARQRELVHAGCHEGGAGAPDAERDDPRVVADVHLGAGGAQQRAGALLRVGAGRLDAVAGAQLPAAAAVDGDGSDRDEPGDAGAAVAPPPGAAGDLQRFQAHILPRGGAAVPRGGGGVLQVRRQVAVPALALQRGAERQGARGPDGGAAAGGDGAGAGSVHAGLPCAVQVPAGGRGEAGERVRRALRGAPGEGDRRLRANVQERRDGLQRGLPGLRGAALQGEPVERGGAQRGGQLLLRLPADVEPADPGAGDGRGRGGPEFDIADAAAAGGAGRPARRHRGGGAAEVAALGEAGGAPGVARQPRKRCECTFAKLDPEFFEFDFTAFINAEAGDESGEAAGTHGQSLLISSVLDAESNGVSRADLLSRRNEVVLEFNREIRRATRELLKVLGFSKPTVSAFRCFIEEEAPASRSNIGNGPVTPLEGAEPGVGCLRLLHLNALFRLYGIRLAGRQGSPDAMCQKAYERVTSAGFSLGSGFLCDVALLANFPENPHGAELVTHMLLYLKEIGETLEGWKGDASKLSCDKAVVFASALGYMHSRHCVVTEFPLVVVGLLRAALGRFAACAELVEALCLVLGNVYRYINLQCYLTEDIVSLFMQYLDVAPAGEYGLGWLLGLVNLIEDIPRASVSILAGLVYRLVEIVEGAESPSRHALLGLPLLQYWGLNKCEDVAVVLAHLYSSAGKTPVADPIELLFAAYCHYMDFQPQAVGRGCRVDGDFDVASNAVRAGGSLSNVAYQCAGGSAAKASQCGGGGTAGCRLHGSKEGAGTSGDQACAGSGNDGCVAFVYGASVRPLWGGSYSDGVGVEQNGGTAGGSGTTTVSAGQQSKPSGGVWWLRNALMACIRANVGGTEVTRELLLLAAMLTHGYAYIVPPRAERVKQLLRDKNGWSSVYSELVDALSAIGREAVVTVTMSTGPKASRYSRTRGSAAAAVVNAPPKSVLDDHARWGDESAALVAILQLEQIKGFLAKHSDLDCYREDGSIGCMMAALRRNSHSFKLLSALTLCKPLKLSLWDVVSFEDTECSCERELVLRVYCLHGQANRHLLERLASAAKYFGCFDRHLKLSFLNCVRLAFWSIDFNSLRMVLSYVADLDDMDVLLTIETLLESCVYLLHGAEGAGANDEGFAAQVLSKLLHPVIVQVVSRSRHYKLALCLYRKAMPHLTNEQRGELAVAVNASAIALKCVLCSVRETGGAPFTFNECFAHLVTQSVSVASIVLYCYVNLHRHLDVMLHCVHVLNVNTNSEQITLVALTLMALVAERNVACYLLELAFDGTCWKASARHELEHIARLDIYEFLRFIREPNLFYYDTMDVKTLSKSANVPAPAPGMWKNCGLEATPLGSLLPMSRGRVVPRWLPKLGNIALDRRRQSMLPMALPSRRFISAADEVRAEHLLADSALVIMTAYKAYLVEHHPPNPGLRDVPCTCDYTTRGWQWCQSRDRALRGQKLRLVGARPGTAGDAVKGAAEQAFEPVEVVVGRRNGEQLVLQHLHHVVAVLLEQKTLRRLLVHDVALDAQHHAGSHGHEAVVEASGEPLAQRRNVELGVGELVAEAANELPLEQHLHVAAASRQKVLVHVDVGHQELQNGLDGVVLGKVEPLPAQPAVHAAHPLLHHGVQHEPLELEAVHGLDVVGADGAAAVRDGVAEHGGPGGDRALLELLEREVGGDVERVLEHEERAAVDEGGLVELVVHVGEGVEDHDVELALALLAQDTADAATALLRVAAPAQVVLEVLEEPVVALHARDHGVGSVALVDGALVEVLQVDGGVRVRALGQGAGRREELAAGRPRLGAEGGDSARGPEAAGGLRTGFLRVPDVIGHGMLEEPQVPLWVVAHAIPGAAPLEDGVREERLVLRLVVLQSVVVGIVWRQRVRRGVARVWELWVLGRIWPRVGGRAVGVLTDGGGVPRIHRGAAVNRVAAVDVRHQGLEARGFGSDVRLGRRRRQWLKGVVDVGHVELEVAGGVPLDGGHARNEPARALDGVGVLEEPVGP</sequence>
<dbReference type="GeneID" id="94195105"/>
<dbReference type="RefSeq" id="XP_067715693.1">
    <property type="nucleotide sequence ID" value="XM_067859592.1"/>
</dbReference>
<feature type="region of interest" description="Disordered" evidence="1">
    <location>
        <begin position="638"/>
        <end position="661"/>
    </location>
</feature>
<keyword evidence="3" id="KW-1185">Reference proteome</keyword>
<comment type="caution">
    <text evidence="2">The sequence shown here is derived from an EMBL/GenBank/DDBJ whole genome shotgun (WGS) entry which is preliminary data.</text>
</comment>
<evidence type="ECO:0000256" key="1">
    <source>
        <dbReference type="SAM" id="MobiDB-lite"/>
    </source>
</evidence>
<dbReference type="EMBL" id="BPLF01000002">
    <property type="protein sequence ID" value="GIX63624.1"/>
    <property type="molecule type" value="Genomic_DNA"/>
</dbReference>
<evidence type="ECO:0000313" key="3">
    <source>
        <dbReference type="Proteomes" id="UP001497744"/>
    </source>
</evidence>
<accession>A0AAV4LUB0</accession>
<feature type="region of interest" description="Disordered" evidence="1">
    <location>
        <begin position="573"/>
        <end position="598"/>
    </location>
</feature>
<feature type="region of interest" description="Disordered" evidence="1">
    <location>
        <begin position="748"/>
        <end position="767"/>
    </location>
</feature>
<dbReference type="Proteomes" id="UP001497744">
    <property type="component" value="Unassembled WGS sequence"/>
</dbReference>
<feature type="compositionally biased region" description="Gly residues" evidence="1">
    <location>
        <begin position="648"/>
        <end position="661"/>
    </location>
</feature>
<gene>
    <name evidence="2" type="ORF">BcabD6B2_30590</name>
</gene>
<protein>
    <submittedName>
        <fullName evidence="2">Methyl-accepting chemotaxis, putative</fullName>
    </submittedName>
</protein>
<name>A0AAV4LUB0_BABCB</name>
<feature type="compositionally biased region" description="Basic and acidic residues" evidence="1">
    <location>
        <begin position="697"/>
        <end position="713"/>
    </location>
</feature>
<evidence type="ECO:0000313" key="2">
    <source>
        <dbReference type="EMBL" id="GIX63624.1"/>
    </source>
</evidence>
<proteinExistence type="predicted"/>
<feature type="region of interest" description="Disordered" evidence="1">
    <location>
        <begin position="691"/>
        <end position="720"/>
    </location>
</feature>
<feature type="region of interest" description="Disordered" evidence="1">
    <location>
        <begin position="2288"/>
        <end position="2308"/>
    </location>
</feature>
<organism evidence="2 3">
    <name type="scientific">Babesia caballi</name>
    <dbReference type="NCBI Taxonomy" id="5871"/>
    <lineage>
        <taxon>Eukaryota</taxon>
        <taxon>Sar</taxon>
        <taxon>Alveolata</taxon>
        <taxon>Apicomplexa</taxon>
        <taxon>Aconoidasida</taxon>
        <taxon>Piroplasmida</taxon>
        <taxon>Babesiidae</taxon>
        <taxon>Babesia</taxon>
    </lineage>
</organism>
<reference evidence="2 3" key="1">
    <citation type="submission" date="2021-06" db="EMBL/GenBank/DDBJ databases">
        <title>Genome sequence of Babesia caballi.</title>
        <authorList>
            <person name="Yamagishi J."/>
            <person name="Kidaka T."/>
            <person name="Ochi A."/>
        </authorList>
    </citation>
    <scope>NUCLEOTIDE SEQUENCE [LARGE SCALE GENOMIC DNA]</scope>
    <source>
        <strain evidence="2">USDA-D6B2</strain>
    </source>
</reference>